<dbReference type="AlphaFoldDB" id="G7VF75"/>
<dbReference type="STRING" id="1104324.P186_0230"/>
<name>G7VF75_9CREN</name>
<dbReference type="BioCyc" id="PSP1104324:GJSN-223-MONOMER"/>
<accession>G7VF75</accession>
<dbReference type="EMBL" id="CP003098">
    <property type="protein sequence ID" value="AET31691.1"/>
    <property type="molecule type" value="Genomic_DNA"/>
</dbReference>
<dbReference type="GeneID" id="11596030"/>
<protein>
    <submittedName>
        <fullName evidence="1">Uncharacterized protein</fullName>
    </submittedName>
</protein>
<sequence>MQSNISLLFATKKGTRLKVKLLDNAVDWLKYYYCIGRVDRIIVIELSERKTSDNCKQAILSYRTLLIPIKKDLMPDGTYVLKKLDETRWVIELR</sequence>
<gene>
    <name evidence="1" type="ORF">P186_0230</name>
</gene>
<organism evidence="1 2">
    <name type="scientific">Pyrobaculum ferrireducens</name>
    <dbReference type="NCBI Taxonomy" id="1104324"/>
    <lineage>
        <taxon>Archaea</taxon>
        <taxon>Thermoproteota</taxon>
        <taxon>Thermoprotei</taxon>
        <taxon>Thermoproteales</taxon>
        <taxon>Thermoproteaceae</taxon>
        <taxon>Pyrobaculum</taxon>
    </lineage>
</organism>
<dbReference type="HOGENOM" id="CLU_2379541_0_0_2"/>
<proteinExistence type="predicted"/>
<dbReference type="KEGG" id="pyr:P186_0230"/>
<reference evidence="1 2" key="1">
    <citation type="journal article" date="2012" name="J. Bacteriol.">
        <title>Complete genome sequence of strain 1860, a crenarchaeon of the genus pyrobaculum able to grow with various electron acceptors.</title>
        <authorList>
            <person name="Mardanov A.V."/>
            <person name="Gumerov V.M."/>
            <person name="Slobodkina G.B."/>
            <person name="Beletsky A.V."/>
            <person name="Bonch-Osmolovskaya E.A."/>
            <person name="Ravin N.V."/>
            <person name="Skryabin K.G."/>
        </authorList>
    </citation>
    <scope>NUCLEOTIDE SEQUENCE [LARGE SCALE GENOMIC DNA]</scope>
    <source>
        <strain evidence="1 2">1860</strain>
    </source>
</reference>
<dbReference type="RefSeq" id="WP_014287519.1">
    <property type="nucleotide sequence ID" value="NC_016645.1"/>
</dbReference>
<keyword evidence="2" id="KW-1185">Reference proteome</keyword>
<evidence type="ECO:0000313" key="1">
    <source>
        <dbReference type="EMBL" id="AET31691.1"/>
    </source>
</evidence>
<dbReference type="Proteomes" id="UP000005867">
    <property type="component" value="Chromosome"/>
</dbReference>
<evidence type="ECO:0000313" key="2">
    <source>
        <dbReference type="Proteomes" id="UP000005867"/>
    </source>
</evidence>